<sequence>MAQPTRRLIVARGLNVGAQLIINHDVKMVGRARDANLRLDDRSVSRHHFHVVATEQGARIHVCDGAAPLLYRGKEIAEAIVKVGDTVVVGDTYLLVTEAADADDFEEVPRYRASVTKDVHTLFTGVAADVRGLAAVFALDEALGGATDPPSIARALEGWAKSYAECEVVEFVPPSGNQPASRDGLTVLEMATGDGRTKIAVPLPGTSAGWLEFTTRTREKVTDSLRRLLVVAGRICALRFALAQAVQDARETTPPTTEEPGRH</sequence>
<proteinExistence type="predicted"/>
<gene>
    <name evidence="2" type="ORF">LVJ94_42525</name>
</gene>
<accession>A0ABZ2L0R1</accession>
<evidence type="ECO:0000313" key="3">
    <source>
        <dbReference type="Proteomes" id="UP001374803"/>
    </source>
</evidence>
<name>A0ABZ2L0R1_9BACT</name>
<dbReference type="InterPro" id="IPR008984">
    <property type="entry name" value="SMAD_FHA_dom_sf"/>
</dbReference>
<protein>
    <submittedName>
        <fullName evidence="2">FHA domain-containing protein</fullName>
    </submittedName>
</protein>
<dbReference type="Proteomes" id="UP001374803">
    <property type="component" value="Chromosome"/>
</dbReference>
<dbReference type="EMBL" id="CP089983">
    <property type="protein sequence ID" value="WXB03568.1"/>
    <property type="molecule type" value="Genomic_DNA"/>
</dbReference>
<dbReference type="Gene3D" id="2.60.200.20">
    <property type="match status" value="1"/>
</dbReference>
<organism evidence="2 3">
    <name type="scientific">Pendulispora rubella</name>
    <dbReference type="NCBI Taxonomy" id="2741070"/>
    <lineage>
        <taxon>Bacteria</taxon>
        <taxon>Pseudomonadati</taxon>
        <taxon>Myxococcota</taxon>
        <taxon>Myxococcia</taxon>
        <taxon>Myxococcales</taxon>
        <taxon>Sorangiineae</taxon>
        <taxon>Pendulisporaceae</taxon>
        <taxon>Pendulispora</taxon>
    </lineage>
</organism>
<dbReference type="CDD" id="cd00060">
    <property type="entry name" value="FHA"/>
    <property type="match status" value="1"/>
</dbReference>
<evidence type="ECO:0000313" key="2">
    <source>
        <dbReference type="EMBL" id="WXB03568.1"/>
    </source>
</evidence>
<dbReference type="InterPro" id="IPR032030">
    <property type="entry name" value="YscD_cytoplasmic_dom"/>
</dbReference>
<dbReference type="SUPFAM" id="SSF49879">
    <property type="entry name" value="SMAD/FHA domain"/>
    <property type="match status" value="1"/>
</dbReference>
<feature type="domain" description="YscD cytoplasmic" evidence="1">
    <location>
        <begin position="10"/>
        <end position="98"/>
    </location>
</feature>
<evidence type="ECO:0000259" key="1">
    <source>
        <dbReference type="Pfam" id="PF16697"/>
    </source>
</evidence>
<reference evidence="2" key="1">
    <citation type="submission" date="2021-12" db="EMBL/GenBank/DDBJ databases">
        <title>Discovery of the Pendulisporaceae a myxobacterial family with distinct sporulation behavior and unique specialized metabolism.</title>
        <authorList>
            <person name="Garcia R."/>
            <person name="Popoff A."/>
            <person name="Bader C.D."/>
            <person name="Loehr J."/>
            <person name="Walesch S."/>
            <person name="Walt C."/>
            <person name="Boldt J."/>
            <person name="Bunk B."/>
            <person name="Haeckl F.J.F.P.J."/>
            <person name="Gunesch A.P."/>
            <person name="Birkelbach J."/>
            <person name="Nuebel U."/>
            <person name="Pietschmann T."/>
            <person name="Bach T."/>
            <person name="Mueller R."/>
        </authorList>
    </citation>
    <scope>NUCLEOTIDE SEQUENCE</scope>
    <source>
        <strain evidence="2">MSr11367</strain>
    </source>
</reference>
<dbReference type="Pfam" id="PF16697">
    <property type="entry name" value="Yop-YscD_cpl"/>
    <property type="match status" value="1"/>
</dbReference>
<dbReference type="RefSeq" id="WP_394833199.1">
    <property type="nucleotide sequence ID" value="NZ_CP089929.1"/>
</dbReference>
<keyword evidence="3" id="KW-1185">Reference proteome</keyword>